<dbReference type="GO" id="GO:0046872">
    <property type="term" value="F:metal ion binding"/>
    <property type="evidence" value="ECO:0007669"/>
    <property type="project" value="UniProtKB-KW"/>
</dbReference>
<protein>
    <recommendedName>
        <fullName evidence="6">Endonuclease/exonuclease/phosphatase domain-containing protein</fullName>
    </recommendedName>
</protein>
<name>A0A383CKL9_9ZZZZ</name>
<dbReference type="PANTHER" id="PTHR22748">
    <property type="entry name" value="AP ENDONUCLEASE"/>
    <property type="match status" value="1"/>
</dbReference>
<evidence type="ECO:0000259" key="6">
    <source>
        <dbReference type="Pfam" id="PF03372"/>
    </source>
</evidence>
<dbReference type="InterPro" id="IPR005135">
    <property type="entry name" value="Endo/exonuclease/phosphatase"/>
</dbReference>
<evidence type="ECO:0000313" key="7">
    <source>
        <dbReference type="EMBL" id="SVE32168.1"/>
    </source>
</evidence>
<reference evidence="7" key="1">
    <citation type="submission" date="2018-05" db="EMBL/GenBank/DDBJ databases">
        <authorList>
            <person name="Lanie J.A."/>
            <person name="Ng W.-L."/>
            <person name="Kazmierczak K.M."/>
            <person name="Andrzejewski T.M."/>
            <person name="Davidsen T.M."/>
            <person name="Wayne K.J."/>
            <person name="Tettelin H."/>
            <person name="Glass J.I."/>
            <person name="Rusch D."/>
            <person name="Podicherti R."/>
            <person name="Tsui H.-C.T."/>
            <person name="Winkler M.E."/>
        </authorList>
    </citation>
    <scope>NUCLEOTIDE SEQUENCE</scope>
</reference>
<dbReference type="PANTHER" id="PTHR22748:SF6">
    <property type="entry name" value="DNA-(APURINIC OR APYRIMIDINIC SITE) ENDONUCLEASE"/>
    <property type="match status" value="1"/>
</dbReference>
<dbReference type="InterPro" id="IPR004808">
    <property type="entry name" value="AP_endonuc_1"/>
</dbReference>
<dbReference type="Pfam" id="PF03372">
    <property type="entry name" value="Exo_endo_phos"/>
    <property type="match status" value="1"/>
</dbReference>
<comment type="similarity">
    <text evidence="2">Belongs to the DNA repair enzymes AP/ExoA family.</text>
</comment>
<keyword evidence="4" id="KW-0378">Hydrolase</keyword>
<keyword evidence="5" id="KW-0460">Magnesium</keyword>
<dbReference type="GO" id="GO:0003906">
    <property type="term" value="F:DNA-(apurinic or apyrimidinic site) endonuclease activity"/>
    <property type="evidence" value="ECO:0007669"/>
    <property type="project" value="TreeGrafter"/>
</dbReference>
<accession>A0A383CKL9</accession>
<dbReference type="GO" id="GO:0008311">
    <property type="term" value="F:double-stranded DNA 3'-5' DNA exonuclease activity"/>
    <property type="evidence" value="ECO:0007669"/>
    <property type="project" value="TreeGrafter"/>
</dbReference>
<dbReference type="GO" id="GO:0006284">
    <property type="term" value="P:base-excision repair"/>
    <property type="evidence" value="ECO:0007669"/>
    <property type="project" value="TreeGrafter"/>
</dbReference>
<dbReference type="InterPro" id="IPR036691">
    <property type="entry name" value="Endo/exonu/phosph_ase_sf"/>
</dbReference>
<evidence type="ECO:0000256" key="5">
    <source>
        <dbReference type="ARBA" id="ARBA00022842"/>
    </source>
</evidence>
<dbReference type="EMBL" id="UINC01209234">
    <property type="protein sequence ID" value="SVE32168.1"/>
    <property type="molecule type" value="Genomic_DNA"/>
</dbReference>
<feature type="domain" description="Endonuclease/exonuclease/phosphatase" evidence="6">
    <location>
        <begin position="2"/>
        <end position="120"/>
    </location>
</feature>
<evidence type="ECO:0000256" key="1">
    <source>
        <dbReference type="ARBA" id="ARBA00001946"/>
    </source>
</evidence>
<dbReference type="PROSITE" id="PS51435">
    <property type="entry name" value="AP_NUCLEASE_F1_4"/>
    <property type="match status" value="1"/>
</dbReference>
<organism evidence="7">
    <name type="scientific">marine metagenome</name>
    <dbReference type="NCBI Taxonomy" id="408172"/>
    <lineage>
        <taxon>unclassified sequences</taxon>
        <taxon>metagenomes</taxon>
        <taxon>ecological metagenomes</taxon>
    </lineage>
</organism>
<sequence>LLAWADSYLESPKPVVLVGDLNIAHTEEDIWNPSGNRFTSGFLNHEREWFDRFLARGWRDLHRIHFGSRKGPYTWWSNRGQARVLDRGWRIDYVLANSAARPLFKSAEVMREGGLVVSDHAPLIVDLNL</sequence>
<evidence type="ECO:0000256" key="4">
    <source>
        <dbReference type="ARBA" id="ARBA00022801"/>
    </source>
</evidence>
<dbReference type="GO" id="GO:0008081">
    <property type="term" value="F:phosphoric diester hydrolase activity"/>
    <property type="evidence" value="ECO:0007669"/>
    <property type="project" value="TreeGrafter"/>
</dbReference>
<dbReference type="NCBIfam" id="TIGR00633">
    <property type="entry name" value="xth"/>
    <property type="match status" value="1"/>
</dbReference>
<dbReference type="AlphaFoldDB" id="A0A383CKL9"/>
<evidence type="ECO:0000256" key="2">
    <source>
        <dbReference type="ARBA" id="ARBA00007092"/>
    </source>
</evidence>
<dbReference type="Gene3D" id="3.60.10.10">
    <property type="entry name" value="Endonuclease/exonuclease/phosphatase"/>
    <property type="match status" value="1"/>
</dbReference>
<gene>
    <name evidence="7" type="ORF">METZ01_LOCUS485022</name>
</gene>
<proteinExistence type="inferred from homology"/>
<keyword evidence="3" id="KW-0479">Metal-binding</keyword>
<evidence type="ECO:0000256" key="3">
    <source>
        <dbReference type="ARBA" id="ARBA00022723"/>
    </source>
</evidence>
<dbReference type="SUPFAM" id="SSF56219">
    <property type="entry name" value="DNase I-like"/>
    <property type="match status" value="1"/>
</dbReference>
<feature type="non-terminal residue" evidence="7">
    <location>
        <position position="1"/>
    </location>
</feature>
<comment type="cofactor">
    <cofactor evidence="1">
        <name>Mg(2+)</name>
        <dbReference type="ChEBI" id="CHEBI:18420"/>
    </cofactor>
</comment>